<dbReference type="InterPro" id="IPR011032">
    <property type="entry name" value="GroES-like_sf"/>
</dbReference>
<dbReference type="Gene3D" id="3.90.180.10">
    <property type="entry name" value="Medium-chain alcohol dehydrogenases, catalytic domain"/>
    <property type="match status" value="1"/>
</dbReference>
<comment type="caution">
    <text evidence="2">The sequence shown here is derived from an EMBL/GenBank/DDBJ whole genome shotgun (WGS) entry which is preliminary data.</text>
</comment>
<dbReference type="PANTHER" id="PTHR43677:SF1">
    <property type="entry name" value="ACRYLYL-COA REDUCTASE ACUI-RELATED"/>
    <property type="match status" value="1"/>
</dbReference>
<dbReference type="SUPFAM" id="SSF51735">
    <property type="entry name" value="NAD(P)-binding Rossmann-fold domains"/>
    <property type="match status" value="1"/>
</dbReference>
<dbReference type="EMBL" id="JBHSMI010000067">
    <property type="protein sequence ID" value="MFC5407423.1"/>
    <property type="molecule type" value="Genomic_DNA"/>
</dbReference>
<sequence length="333" mass="34189">MEKLNALVVEQSGSGTEFGVKAIGLTELPTGELLVRVAYSSVNYKDALACSPDGNVARINPLVPGIDLAGVVVSSESDAFAPGDEIVVTGFELGVSHYGGFAEFARVRADWAVKLPQGLTLREAMIYGTAGFTAAMSVLALQENGVKPGKGPVLVTGATGGVGSVSVAILAKLGYEIVASTGKKEAADELLRLGASKVIGREELLPEKPRPLDKMKWAGAIDCVGGPTLAAVLGAVSYGGAVAASGLTGGADLPTTVYPFILRGVRLIGIDSVFAPMELRIRVWDALAGAFKPEALATLATEVGMAEVPDILAAMLAGRSRGRVIVNVSGKID</sequence>
<dbReference type="Pfam" id="PF00107">
    <property type="entry name" value="ADH_zinc_N"/>
    <property type="match status" value="1"/>
</dbReference>
<keyword evidence="3" id="KW-1185">Reference proteome</keyword>
<proteinExistence type="predicted"/>
<feature type="domain" description="Enoyl reductase (ER)" evidence="1">
    <location>
        <begin position="13"/>
        <end position="326"/>
    </location>
</feature>
<organism evidence="2 3">
    <name type="scientific">Cohnella soli</name>
    <dbReference type="NCBI Taxonomy" id="425005"/>
    <lineage>
        <taxon>Bacteria</taxon>
        <taxon>Bacillati</taxon>
        <taxon>Bacillota</taxon>
        <taxon>Bacilli</taxon>
        <taxon>Bacillales</taxon>
        <taxon>Paenibacillaceae</taxon>
        <taxon>Cohnella</taxon>
    </lineage>
</organism>
<evidence type="ECO:0000313" key="3">
    <source>
        <dbReference type="Proteomes" id="UP001596113"/>
    </source>
</evidence>
<dbReference type="InterPro" id="IPR036291">
    <property type="entry name" value="NAD(P)-bd_dom_sf"/>
</dbReference>
<dbReference type="Proteomes" id="UP001596113">
    <property type="component" value="Unassembled WGS sequence"/>
</dbReference>
<dbReference type="InterPro" id="IPR013154">
    <property type="entry name" value="ADH-like_N"/>
</dbReference>
<dbReference type="InterPro" id="IPR020843">
    <property type="entry name" value="ER"/>
</dbReference>
<dbReference type="Gene3D" id="3.40.50.720">
    <property type="entry name" value="NAD(P)-binding Rossmann-like Domain"/>
    <property type="match status" value="1"/>
</dbReference>
<dbReference type="SMART" id="SM00829">
    <property type="entry name" value="PKS_ER"/>
    <property type="match status" value="1"/>
</dbReference>
<dbReference type="NCBIfam" id="TIGR02823">
    <property type="entry name" value="oxido_YhdH"/>
    <property type="match status" value="1"/>
</dbReference>
<gene>
    <name evidence="2" type="ORF">ACFPOF_32230</name>
</gene>
<evidence type="ECO:0000259" key="1">
    <source>
        <dbReference type="SMART" id="SM00829"/>
    </source>
</evidence>
<dbReference type="SUPFAM" id="SSF50129">
    <property type="entry name" value="GroES-like"/>
    <property type="match status" value="1"/>
</dbReference>
<dbReference type="InterPro" id="IPR013149">
    <property type="entry name" value="ADH-like_C"/>
</dbReference>
<evidence type="ECO:0000313" key="2">
    <source>
        <dbReference type="EMBL" id="MFC5407423.1"/>
    </source>
</evidence>
<dbReference type="InterPro" id="IPR051397">
    <property type="entry name" value="Zn-ADH-like_protein"/>
</dbReference>
<accession>A0ABW0I463</accession>
<reference evidence="3" key="1">
    <citation type="journal article" date="2019" name="Int. J. Syst. Evol. Microbiol.">
        <title>The Global Catalogue of Microorganisms (GCM) 10K type strain sequencing project: providing services to taxonomists for standard genome sequencing and annotation.</title>
        <authorList>
            <consortium name="The Broad Institute Genomics Platform"/>
            <consortium name="The Broad Institute Genome Sequencing Center for Infectious Disease"/>
            <person name="Wu L."/>
            <person name="Ma J."/>
        </authorList>
    </citation>
    <scope>NUCLEOTIDE SEQUENCE [LARGE SCALE GENOMIC DNA]</scope>
    <source>
        <strain evidence="3">CGMCC 1.18575</strain>
    </source>
</reference>
<protein>
    <submittedName>
        <fullName evidence="2">Oxidoreductase</fullName>
    </submittedName>
</protein>
<name>A0ABW0I463_9BACL</name>
<dbReference type="Pfam" id="PF08240">
    <property type="entry name" value="ADH_N"/>
    <property type="match status" value="1"/>
</dbReference>
<dbReference type="InterPro" id="IPR014188">
    <property type="entry name" value="Acrylyl-CoA_reductase_AcuI"/>
</dbReference>
<dbReference type="PANTHER" id="PTHR43677">
    <property type="entry name" value="SHORT-CHAIN DEHYDROGENASE/REDUCTASE"/>
    <property type="match status" value="1"/>
</dbReference>
<dbReference type="RefSeq" id="WP_378140070.1">
    <property type="nucleotide sequence ID" value="NZ_JBHSMI010000067.1"/>
</dbReference>